<dbReference type="Pfam" id="PF02219">
    <property type="entry name" value="MTHFR"/>
    <property type="match status" value="1"/>
</dbReference>
<keyword evidence="5 8" id="KW-0274">FAD</keyword>
<dbReference type="InterPro" id="IPR029041">
    <property type="entry name" value="FAD-linked_oxidoreductase-like"/>
</dbReference>
<evidence type="ECO:0000256" key="6">
    <source>
        <dbReference type="ARBA" id="ARBA00023002"/>
    </source>
</evidence>
<dbReference type="GO" id="GO:0035999">
    <property type="term" value="P:tetrahydrofolate interconversion"/>
    <property type="evidence" value="ECO:0007669"/>
    <property type="project" value="UniProtKB-UniPathway"/>
</dbReference>
<dbReference type="AlphaFoldDB" id="A0A0S8GEN3"/>
<organism evidence="9 10">
    <name type="scientific">candidate division WOR_3 bacterium SM23_60</name>
    <dbReference type="NCBI Taxonomy" id="1703780"/>
    <lineage>
        <taxon>Bacteria</taxon>
        <taxon>Bacteria division WOR-3</taxon>
    </lineage>
</organism>
<dbReference type="UniPathway" id="UPA00193"/>
<dbReference type="PANTHER" id="PTHR45754">
    <property type="entry name" value="METHYLENETETRAHYDROFOLATE REDUCTASE"/>
    <property type="match status" value="1"/>
</dbReference>
<keyword evidence="4 8" id="KW-0285">Flavoprotein</keyword>
<keyword evidence="6 8" id="KW-0560">Oxidoreductase</keyword>
<protein>
    <recommendedName>
        <fullName evidence="8">Methylenetetrahydrofolate reductase</fullName>
    </recommendedName>
</protein>
<dbReference type="Proteomes" id="UP000051096">
    <property type="component" value="Unassembled WGS sequence"/>
</dbReference>
<evidence type="ECO:0000256" key="2">
    <source>
        <dbReference type="ARBA" id="ARBA00004777"/>
    </source>
</evidence>
<evidence type="ECO:0000256" key="8">
    <source>
        <dbReference type="RuleBase" id="RU003862"/>
    </source>
</evidence>
<evidence type="ECO:0000256" key="4">
    <source>
        <dbReference type="ARBA" id="ARBA00022630"/>
    </source>
</evidence>
<accession>A0A0S8GEN3</accession>
<evidence type="ECO:0000256" key="3">
    <source>
        <dbReference type="ARBA" id="ARBA00006743"/>
    </source>
</evidence>
<evidence type="ECO:0000256" key="5">
    <source>
        <dbReference type="ARBA" id="ARBA00022827"/>
    </source>
</evidence>
<name>A0A0S8GEN3_UNCW3</name>
<dbReference type="GO" id="GO:0005829">
    <property type="term" value="C:cytosol"/>
    <property type="evidence" value="ECO:0007669"/>
    <property type="project" value="TreeGrafter"/>
</dbReference>
<comment type="catalytic activity">
    <reaction evidence="7">
        <text>(6S)-5-methyl-5,6,7,8-tetrahydrofolate + NAD(+) = (6R)-5,10-methylene-5,6,7,8-tetrahydrofolate + NADH + H(+)</text>
        <dbReference type="Rhea" id="RHEA:19821"/>
        <dbReference type="ChEBI" id="CHEBI:15378"/>
        <dbReference type="ChEBI" id="CHEBI:15636"/>
        <dbReference type="ChEBI" id="CHEBI:18608"/>
        <dbReference type="ChEBI" id="CHEBI:57540"/>
        <dbReference type="ChEBI" id="CHEBI:57945"/>
        <dbReference type="EC" id="1.5.1.54"/>
    </reaction>
    <physiologicalReaction direction="right-to-left" evidence="7">
        <dbReference type="Rhea" id="RHEA:19823"/>
    </physiologicalReaction>
</comment>
<dbReference type="InterPro" id="IPR003171">
    <property type="entry name" value="Mehydrof_redctse-like"/>
</dbReference>
<evidence type="ECO:0000313" key="10">
    <source>
        <dbReference type="Proteomes" id="UP000051096"/>
    </source>
</evidence>
<sequence>MLKTRLKYHKIITIEMLLPIVHRRYELASTIAPFKEYIDAVNIPSNPLGKLRPDALCYAHIVQEGTSVEAIPHCVARHFTSLSFESHLLGAAGLGIHNILCVTGDFPVEGQGRFELNSRKLLRIAQNLKHGVTTARKRIEPIDMCLCTSFNANVPNVYGEFVKAREKHNYGAEVFFTQAIFMPDDFLRILQEFRAQNRDVYVIAGLSFLHTKKRAVALMKHLTIPYEYIMRIEEEDEHEMLLETARTLKDYVDGFYVIPIRKYDKALTFVKQLRKLLDQ</sequence>
<dbReference type="GO" id="GO:0071949">
    <property type="term" value="F:FAD binding"/>
    <property type="evidence" value="ECO:0007669"/>
    <property type="project" value="TreeGrafter"/>
</dbReference>
<comment type="similarity">
    <text evidence="3 8">Belongs to the methylenetetrahydrofolate reductase family.</text>
</comment>
<gene>
    <name evidence="9" type="ORF">AMJ87_09145</name>
</gene>
<evidence type="ECO:0000256" key="7">
    <source>
        <dbReference type="ARBA" id="ARBA00048628"/>
    </source>
</evidence>
<evidence type="ECO:0000256" key="1">
    <source>
        <dbReference type="ARBA" id="ARBA00001974"/>
    </source>
</evidence>
<dbReference type="Gene3D" id="3.20.20.220">
    <property type="match status" value="1"/>
</dbReference>
<evidence type="ECO:0000313" key="9">
    <source>
        <dbReference type="EMBL" id="KPK70300.1"/>
    </source>
</evidence>
<dbReference type="PANTHER" id="PTHR45754:SF3">
    <property type="entry name" value="METHYLENETETRAHYDROFOLATE REDUCTASE (NADPH)"/>
    <property type="match status" value="1"/>
</dbReference>
<dbReference type="EMBL" id="LJUO01000097">
    <property type="protein sequence ID" value="KPK70300.1"/>
    <property type="molecule type" value="Genomic_DNA"/>
</dbReference>
<dbReference type="SUPFAM" id="SSF51730">
    <property type="entry name" value="FAD-linked oxidoreductase"/>
    <property type="match status" value="1"/>
</dbReference>
<reference evidence="9 10" key="1">
    <citation type="journal article" date="2015" name="Microbiome">
        <title>Genomic resolution of linkages in carbon, nitrogen, and sulfur cycling among widespread estuary sediment bacteria.</title>
        <authorList>
            <person name="Baker B.J."/>
            <person name="Lazar C.S."/>
            <person name="Teske A.P."/>
            <person name="Dick G.J."/>
        </authorList>
    </citation>
    <scope>NUCLEOTIDE SEQUENCE [LARGE SCALE GENOMIC DNA]</scope>
    <source>
        <strain evidence="9">SM23_60</strain>
    </source>
</reference>
<dbReference type="GO" id="GO:0106312">
    <property type="term" value="F:methylenetetrahydrofolate reductase (NADH) activity"/>
    <property type="evidence" value="ECO:0007669"/>
    <property type="project" value="UniProtKB-EC"/>
</dbReference>
<comment type="cofactor">
    <cofactor evidence="1 8">
        <name>FAD</name>
        <dbReference type="ChEBI" id="CHEBI:57692"/>
    </cofactor>
</comment>
<proteinExistence type="inferred from homology"/>
<comment type="pathway">
    <text evidence="2 8">One-carbon metabolism; tetrahydrofolate interconversion.</text>
</comment>
<dbReference type="GO" id="GO:0009086">
    <property type="term" value="P:methionine biosynthetic process"/>
    <property type="evidence" value="ECO:0007669"/>
    <property type="project" value="TreeGrafter"/>
</dbReference>
<comment type="caution">
    <text evidence="9">The sequence shown here is derived from an EMBL/GenBank/DDBJ whole genome shotgun (WGS) entry which is preliminary data.</text>
</comment>